<accession>A0ABR0DNI9</accession>
<sequence>MQKNLIILVLVYFLSFTTTPPQYQSLPLSTSSRWIIDDSTSARVKLTCVNWAAHLEPMLPEGLDRKPLAQIAKHISTMGFNCVRLTWATYMFTRHANLTVAQSFQRLGLEDSIEGISNNNPQFLNYSVVEAQRAVIEELGHQDVMVVLDNQVSQPMWCCSDNDGNGFFGDKYFDANEWLQGLDIVANRYKDTSMVVAMSMRNELRGPLQNESIWYENIQRGATTIHNTNPNLLVIVSGLHYDLDFTFLKEKPLKLDIIKNKLVYETHRYSFSAGQTQLWLTQPFDKVCQSITQEIHTKAGFLTALAPLFVSEFGINQVEVNRAESLFLDCFLGYLAEMDLDWSVWALQGSYYLRDGLHGPEETYGMLDSNWSSIRNTEFHHKLQLIHQQIQDPDSNGSSYYILYHPSSGRCVNVENSEVHATDCWSFSRWKHEAGNRNPIRLMDSELCLSASGDGTPVTLSTDCTKEQSQWELLSNSKFQLANKDENGTYSCLEWDPNYSSIIQTNKCMCLEDADSINCTQGNPQTQWFKLVLANV</sequence>
<gene>
    <name evidence="7" type="ORF">RD792_001481</name>
</gene>
<organism evidence="7 8">
    <name type="scientific">Penstemon davidsonii</name>
    <dbReference type="NCBI Taxonomy" id="160366"/>
    <lineage>
        <taxon>Eukaryota</taxon>
        <taxon>Viridiplantae</taxon>
        <taxon>Streptophyta</taxon>
        <taxon>Embryophyta</taxon>
        <taxon>Tracheophyta</taxon>
        <taxon>Spermatophyta</taxon>
        <taxon>Magnoliopsida</taxon>
        <taxon>eudicotyledons</taxon>
        <taxon>Gunneridae</taxon>
        <taxon>Pentapetalae</taxon>
        <taxon>asterids</taxon>
        <taxon>lamiids</taxon>
        <taxon>Lamiales</taxon>
        <taxon>Plantaginaceae</taxon>
        <taxon>Cheloneae</taxon>
        <taxon>Penstemon</taxon>
    </lineage>
</organism>
<proteinExistence type="inferred from homology"/>
<dbReference type="Pfam" id="PF00150">
    <property type="entry name" value="Cellulase"/>
    <property type="match status" value="1"/>
</dbReference>
<keyword evidence="8" id="KW-1185">Reference proteome</keyword>
<comment type="caution">
    <text evidence="7">The sequence shown here is derived from an EMBL/GenBank/DDBJ whole genome shotgun (WGS) entry which is preliminary data.</text>
</comment>
<evidence type="ECO:0000259" key="6">
    <source>
        <dbReference type="Pfam" id="PF00150"/>
    </source>
</evidence>
<dbReference type="CDD" id="cd00161">
    <property type="entry name" value="beta-trefoil_Ricin-like"/>
    <property type="match status" value="1"/>
</dbReference>
<dbReference type="EMBL" id="JAYDYQ010001087">
    <property type="protein sequence ID" value="KAK4490772.1"/>
    <property type="molecule type" value="Genomic_DNA"/>
</dbReference>
<keyword evidence="2 4" id="KW-0378">Hydrolase</keyword>
<dbReference type="Gene3D" id="3.20.20.80">
    <property type="entry name" value="Glycosidases"/>
    <property type="match status" value="1"/>
</dbReference>
<evidence type="ECO:0000256" key="4">
    <source>
        <dbReference type="RuleBase" id="RU361153"/>
    </source>
</evidence>
<evidence type="ECO:0000256" key="1">
    <source>
        <dbReference type="ARBA" id="ARBA00005641"/>
    </source>
</evidence>
<dbReference type="SUPFAM" id="SSF50370">
    <property type="entry name" value="Ricin B-like lectins"/>
    <property type="match status" value="1"/>
</dbReference>
<dbReference type="Proteomes" id="UP001291926">
    <property type="component" value="Unassembled WGS sequence"/>
</dbReference>
<dbReference type="SUPFAM" id="SSF51445">
    <property type="entry name" value="(Trans)glycosidases"/>
    <property type="match status" value="1"/>
</dbReference>
<feature type="signal peptide" evidence="5">
    <location>
        <begin position="1"/>
        <end position="19"/>
    </location>
</feature>
<dbReference type="InterPro" id="IPR017853">
    <property type="entry name" value="GH"/>
</dbReference>
<evidence type="ECO:0000256" key="2">
    <source>
        <dbReference type="ARBA" id="ARBA00022801"/>
    </source>
</evidence>
<dbReference type="PANTHER" id="PTHR31263">
    <property type="entry name" value="CELLULASE FAMILY PROTEIN (AFU_ORTHOLOGUE AFUA_5G14560)"/>
    <property type="match status" value="1"/>
</dbReference>
<keyword evidence="3 4" id="KW-0326">Glycosidase</keyword>
<dbReference type="InterPro" id="IPR035992">
    <property type="entry name" value="Ricin_B-like_lectins"/>
</dbReference>
<feature type="chain" id="PRO_5045082129" description="Glycoside hydrolase family 5 domain-containing protein" evidence="5">
    <location>
        <begin position="20"/>
        <end position="536"/>
    </location>
</feature>
<protein>
    <recommendedName>
        <fullName evidence="6">Glycoside hydrolase family 5 domain-containing protein</fullName>
    </recommendedName>
</protein>
<evidence type="ECO:0000256" key="5">
    <source>
        <dbReference type="SAM" id="SignalP"/>
    </source>
</evidence>
<evidence type="ECO:0000256" key="3">
    <source>
        <dbReference type="ARBA" id="ARBA00023295"/>
    </source>
</evidence>
<evidence type="ECO:0000313" key="7">
    <source>
        <dbReference type="EMBL" id="KAK4490772.1"/>
    </source>
</evidence>
<dbReference type="InterPro" id="IPR001547">
    <property type="entry name" value="Glyco_hydro_5"/>
</dbReference>
<keyword evidence="5" id="KW-0732">Signal</keyword>
<comment type="similarity">
    <text evidence="1 4">Belongs to the glycosyl hydrolase 5 (cellulase A) family.</text>
</comment>
<dbReference type="PANTHER" id="PTHR31263:SF0">
    <property type="entry name" value="CELLULASE FAMILY PROTEIN (AFU_ORTHOLOGUE AFUA_5G14560)"/>
    <property type="match status" value="1"/>
</dbReference>
<name>A0ABR0DNI9_9LAMI</name>
<reference evidence="7 8" key="1">
    <citation type="journal article" date="2023" name="bioRxiv">
        <title>Genome report: Whole genome sequence and annotation of Penstemon davidsonii.</title>
        <authorList>
            <person name="Ostevik K.L."/>
            <person name="Alabady M."/>
            <person name="Zhang M."/>
            <person name="Rausher M.D."/>
        </authorList>
    </citation>
    <scope>NUCLEOTIDE SEQUENCE [LARGE SCALE GENOMIC DNA]</scope>
    <source>
        <strain evidence="7">DNT005</strain>
        <tissue evidence="7">Whole leaf</tissue>
    </source>
</reference>
<evidence type="ECO:0000313" key="8">
    <source>
        <dbReference type="Proteomes" id="UP001291926"/>
    </source>
</evidence>
<feature type="domain" description="Glycoside hydrolase family 5" evidence="6">
    <location>
        <begin position="67"/>
        <end position="348"/>
    </location>
</feature>